<sequence length="55" mass="6412">MLIEANVIFLTILLILEIIRNSKPEFTYAICNLFDLAYSFIHFNLVVIKIHPVSF</sequence>
<reference evidence="1 2" key="1">
    <citation type="submission" date="2017-06" db="EMBL/GenBank/DDBJ databases">
        <title>Genome sequencing of cyanobaciteial culture collection at National Institute for Environmental Studies (NIES).</title>
        <authorList>
            <person name="Hirose Y."/>
            <person name="Shimura Y."/>
            <person name="Fujisawa T."/>
            <person name="Nakamura Y."/>
            <person name="Kawachi M."/>
        </authorList>
    </citation>
    <scope>NUCLEOTIDE SEQUENCE [LARGE SCALE GENOMIC DNA]</scope>
    <source>
        <strain evidence="1 2">NIES-37</strain>
    </source>
</reference>
<keyword evidence="2" id="KW-1185">Reference proteome</keyword>
<dbReference type="Proteomes" id="UP000218785">
    <property type="component" value="Chromosome"/>
</dbReference>
<evidence type="ECO:0000313" key="1">
    <source>
        <dbReference type="EMBL" id="BAY99155.1"/>
    </source>
</evidence>
<accession>A0A1Z4N0A9</accession>
<organism evidence="1 2">
    <name type="scientific">Tolypothrix tenuis PCC 7101</name>
    <dbReference type="NCBI Taxonomy" id="231146"/>
    <lineage>
        <taxon>Bacteria</taxon>
        <taxon>Bacillati</taxon>
        <taxon>Cyanobacteriota</taxon>
        <taxon>Cyanophyceae</taxon>
        <taxon>Nostocales</taxon>
        <taxon>Tolypothrichaceae</taxon>
        <taxon>Tolypothrix</taxon>
    </lineage>
</organism>
<evidence type="ECO:0000313" key="2">
    <source>
        <dbReference type="Proteomes" id="UP000218785"/>
    </source>
</evidence>
<dbReference type="EMBL" id="AP018248">
    <property type="protein sequence ID" value="BAY99155.1"/>
    <property type="molecule type" value="Genomic_DNA"/>
</dbReference>
<name>A0A1Z4N0A9_9CYAN</name>
<gene>
    <name evidence="1" type="ORF">NIES37_31340</name>
</gene>
<dbReference type="KEGG" id="ttq:NIES37_31340"/>
<protein>
    <submittedName>
        <fullName evidence="1">Uncharacterized protein</fullName>
    </submittedName>
</protein>
<proteinExistence type="predicted"/>
<dbReference type="AlphaFoldDB" id="A0A1Z4N0A9"/>